<keyword evidence="1" id="KW-0812">Transmembrane</keyword>
<organism evidence="2 3">
    <name type="scientific">Motilibacter deserti</name>
    <dbReference type="NCBI Taxonomy" id="2714956"/>
    <lineage>
        <taxon>Bacteria</taxon>
        <taxon>Bacillati</taxon>
        <taxon>Actinomycetota</taxon>
        <taxon>Actinomycetes</taxon>
        <taxon>Motilibacterales</taxon>
        <taxon>Motilibacteraceae</taxon>
        <taxon>Motilibacter</taxon>
    </lineage>
</organism>
<feature type="transmembrane region" description="Helical" evidence="1">
    <location>
        <begin position="20"/>
        <end position="44"/>
    </location>
</feature>
<dbReference type="InterPro" id="IPR012507">
    <property type="entry name" value="YibE_F"/>
</dbReference>
<keyword evidence="3" id="KW-1185">Reference proteome</keyword>
<keyword evidence="1" id="KW-0472">Membrane</keyword>
<feature type="transmembrane region" description="Helical" evidence="1">
    <location>
        <begin position="200"/>
        <end position="218"/>
    </location>
</feature>
<dbReference type="Pfam" id="PF07907">
    <property type="entry name" value="YibE_F"/>
    <property type="match status" value="1"/>
</dbReference>
<gene>
    <name evidence="2" type="ORF">G9H71_02250</name>
</gene>
<feature type="transmembrane region" description="Helical" evidence="1">
    <location>
        <begin position="146"/>
        <end position="165"/>
    </location>
</feature>
<reference evidence="2 3" key="1">
    <citation type="submission" date="2020-03" db="EMBL/GenBank/DDBJ databases">
        <title>Two novel Motilibacter sp.</title>
        <authorList>
            <person name="Liu S."/>
        </authorList>
    </citation>
    <scope>NUCLEOTIDE SEQUENCE [LARGE SCALE GENOMIC DNA]</scope>
    <source>
        <strain evidence="2 3">E257</strain>
    </source>
</reference>
<feature type="transmembrane region" description="Helical" evidence="1">
    <location>
        <begin position="329"/>
        <end position="348"/>
    </location>
</feature>
<proteinExistence type="predicted"/>
<evidence type="ECO:0000256" key="1">
    <source>
        <dbReference type="SAM" id="Phobius"/>
    </source>
</evidence>
<dbReference type="EMBL" id="JAANNP010000001">
    <property type="protein sequence ID" value="NHC12602.1"/>
    <property type="molecule type" value="Genomic_DNA"/>
</dbReference>
<sequence length="402" mass="40695">MGRPGGRRRREPADPRQASLVRAVLAAAVAVATIATVVGLVLLWPRGERPTAPSALGTANGLQLVDGTVASVRPYDCTSTGDAAAAPDAPAVTCAYAMVALPGRDGVEVDLAPDVVQSGVSPGDRVRLAHVPASADAPETWLFLDFVRGLPLAALAISFALLVVLVARLRGLAALVGLVVTGIAVLEFMLPALLVGRDPLLVGVVGSSAILLVVLYLAHGVSVRTTTALLGTLFGVALTALLATWAGAAAHLTGVGSEGDASLVSLAGQIDLSGLLVCGVVLAGLGVLNDVTITQASAVWELHELQPGLSARRLFGSAMRIGRDHIASTVYTIVFAYAGAALPVLLLIELSTAPLSQVVVSGDVAAEVVRSLVGAIGLVLAVPLTTGLGVLVVRLTARRPAG</sequence>
<keyword evidence="1" id="KW-1133">Transmembrane helix</keyword>
<protein>
    <submittedName>
        <fullName evidence="2">YibE/F family protein</fullName>
    </submittedName>
</protein>
<feature type="transmembrane region" description="Helical" evidence="1">
    <location>
        <begin position="368"/>
        <end position="393"/>
    </location>
</feature>
<dbReference type="Proteomes" id="UP000800981">
    <property type="component" value="Unassembled WGS sequence"/>
</dbReference>
<dbReference type="PANTHER" id="PTHR41771">
    <property type="entry name" value="MEMBRANE PROTEIN-RELATED"/>
    <property type="match status" value="1"/>
</dbReference>
<evidence type="ECO:0000313" key="3">
    <source>
        <dbReference type="Proteomes" id="UP000800981"/>
    </source>
</evidence>
<dbReference type="PANTHER" id="PTHR41771:SF1">
    <property type="entry name" value="MEMBRANE PROTEIN"/>
    <property type="match status" value="1"/>
</dbReference>
<accession>A0ABX0GSB3</accession>
<comment type="caution">
    <text evidence="2">The sequence shown here is derived from an EMBL/GenBank/DDBJ whole genome shotgun (WGS) entry which is preliminary data.</text>
</comment>
<name>A0ABX0GSB3_9ACTN</name>
<evidence type="ECO:0000313" key="2">
    <source>
        <dbReference type="EMBL" id="NHC12602.1"/>
    </source>
</evidence>
<feature type="transmembrane region" description="Helical" evidence="1">
    <location>
        <begin position="230"/>
        <end position="250"/>
    </location>
</feature>
<feature type="transmembrane region" description="Helical" evidence="1">
    <location>
        <begin position="270"/>
        <end position="288"/>
    </location>
</feature>
<feature type="transmembrane region" description="Helical" evidence="1">
    <location>
        <begin position="172"/>
        <end position="194"/>
    </location>
</feature>